<feature type="compositionally biased region" description="Basic and acidic residues" evidence="1">
    <location>
        <begin position="95"/>
        <end position="109"/>
    </location>
</feature>
<accession>A0ABP8EQ84</accession>
<dbReference type="Pfam" id="PF01381">
    <property type="entry name" value="HTH_3"/>
    <property type="match status" value="1"/>
</dbReference>
<dbReference type="PROSITE" id="PS50943">
    <property type="entry name" value="HTH_CROC1"/>
    <property type="match status" value="1"/>
</dbReference>
<feature type="region of interest" description="Disordered" evidence="1">
    <location>
        <begin position="1"/>
        <end position="20"/>
    </location>
</feature>
<feature type="domain" description="HTH cro/C1-type" evidence="2">
    <location>
        <begin position="34"/>
        <end position="91"/>
    </location>
</feature>
<feature type="region of interest" description="Disordered" evidence="1">
    <location>
        <begin position="92"/>
        <end position="118"/>
    </location>
</feature>
<reference evidence="4" key="1">
    <citation type="journal article" date="2019" name="Int. J. Syst. Evol. Microbiol.">
        <title>The Global Catalogue of Microorganisms (GCM) 10K type strain sequencing project: providing services to taxonomists for standard genome sequencing and annotation.</title>
        <authorList>
            <consortium name="The Broad Institute Genomics Platform"/>
            <consortium name="The Broad Institute Genome Sequencing Center for Infectious Disease"/>
            <person name="Wu L."/>
            <person name="Ma J."/>
        </authorList>
    </citation>
    <scope>NUCLEOTIDE SEQUENCE [LARGE SCALE GENOMIC DNA]</scope>
    <source>
        <strain evidence="4">JCM 17459</strain>
    </source>
</reference>
<dbReference type="InterPro" id="IPR010982">
    <property type="entry name" value="Lambda_DNA-bd_dom_sf"/>
</dbReference>
<evidence type="ECO:0000313" key="3">
    <source>
        <dbReference type="EMBL" id="GAA4286189.1"/>
    </source>
</evidence>
<dbReference type="InterPro" id="IPR001387">
    <property type="entry name" value="Cro/C1-type_HTH"/>
</dbReference>
<comment type="caution">
    <text evidence="3">The sequence shown here is derived from an EMBL/GenBank/DDBJ whole genome shotgun (WGS) entry which is preliminary data.</text>
</comment>
<sequence>MPAERTGEGRAGAFPDPLPEAVPASEYVRRNLPALREAAGLTQRVLATELAELGYPLPASTVAKVENGTRRASLDDVVALAAALDVSPLRLMLPPERDDSESPKGERGPRLAVTPSESVSGHDAWSWAEQSIPWWLAEQPDPSGRRYAAWQSRRLMYREDDVDPFPHAVDADGGALRQLRAEVETLRRGDYGRVLAELREIRRDVGRALAPNRGDRHGKR</sequence>
<organism evidence="3 4">
    <name type="scientific">Georgenia daeguensis</name>
    <dbReference type="NCBI Taxonomy" id="908355"/>
    <lineage>
        <taxon>Bacteria</taxon>
        <taxon>Bacillati</taxon>
        <taxon>Actinomycetota</taxon>
        <taxon>Actinomycetes</taxon>
        <taxon>Micrococcales</taxon>
        <taxon>Bogoriellaceae</taxon>
        <taxon>Georgenia</taxon>
    </lineage>
</organism>
<evidence type="ECO:0000259" key="2">
    <source>
        <dbReference type="PROSITE" id="PS50943"/>
    </source>
</evidence>
<name>A0ABP8EQ84_9MICO</name>
<protein>
    <recommendedName>
        <fullName evidence="2">HTH cro/C1-type domain-containing protein</fullName>
    </recommendedName>
</protein>
<dbReference type="Proteomes" id="UP001499841">
    <property type="component" value="Unassembled WGS sequence"/>
</dbReference>
<dbReference type="EMBL" id="BAABBA010000002">
    <property type="protein sequence ID" value="GAA4286189.1"/>
    <property type="molecule type" value="Genomic_DNA"/>
</dbReference>
<keyword evidence="4" id="KW-1185">Reference proteome</keyword>
<evidence type="ECO:0000256" key="1">
    <source>
        <dbReference type="SAM" id="MobiDB-lite"/>
    </source>
</evidence>
<dbReference type="CDD" id="cd00093">
    <property type="entry name" value="HTH_XRE"/>
    <property type="match status" value="1"/>
</dbReference>
<proteinExistence type="predicted"/>
<gene>
    <name evidence="3" type="ORF">GCM10022262_05480</name>
</gene>
<dbReference type="SMART" id="SM00530">
    <property type="entry name" value="HTH_XRE"/>
    <property type="match status" value="1"/>
</dbReference>
<evidence type="ECO:0000313" key="4">
    <source>
        <dbReference type="Proteomes" id="UP001499841"/>
    </source>
</evidence>
<dbReference type="Gene3D" id="1.10.260.40">
    <property type="entry name" value="lambda repressor-like DNA-binding domains"/>
    <property type="match status" value="1"/>
</dbReference>
<dbReference type="SUPFAM" id="SSF47413">
    <property type="entry name" value="lambda repressor-like DNA-binding domains"/>
    <property type="match status" value="1"/>
</dbReference>